<reference evidence="2 3" key="1">
    <citation type="journal article" date="2024" name="bioRxiv">
        <title>A reference genome for Trichogramma kaykai: A tiny desert-dwelling parasitoid wasp with competing sex-ratio distorters.</title>
        <authorList>
            <person name="Culotta J."/>
            <person name="Lindsey A.R."/>
        </authorList>
    </citation>
    <scope>NUCLEOTIDE SEQUENCE [LARGE SCALE GENOMIC DNA]</scope>
    <source>
        <strain evidence="2 3">KSX58</strain>
    </source>
</reference>
<feature type="region of interest" description="Disordered" evidence="1">
    <location>
        <begin position="89"/>
        <end position="132"/>
    </location>
</feature>
<feature type="compositionally biased region" description="Basic and acidic residues" evidence="1">
    <location>
        <begin position="99"/>
        <end position="108"/>
    </location>
</feature>
<organism evidence="2 3">
    <name type="scientific">Trichogramma kaykai</name>
    <dbReference type="NCBI Taxonomy" id="54128"/>
    <lineage>
        <taxon>Eukaryota</taxon>
        <taxon>Metazoa</taxon>
        <taxon>Ecdysozoa</taxon>
        <taxon>Arthropoda</taxon>
        <taxon>Hexapoda</taxon>
        <taxon>Insecta</taxon>
        <taxon>Pterygota</taxon>
        <taxon>Neoptera</taxon>
        <taxon>Endopterygota</taxon>
        <taxon>Hymenoptera</taxon>
        <taxon>Apocrita</taxon>
        <taxon>Proctotrupomorpha</taxon>
        <taxon>Chalcidoidea</taxon>
        <taxon>Trichogrammatidae</taxon>
        <taxon>Trichogramma</taxon>
    </lineage>
</organism>
<evidence type="ECO:0000256" key="1">
    <source>
        <dbReference type="SAM" id="MobiDB-lite"/>
    </source>
</evidence>
<evidence type="ECO:0000313" key="3">
    <source>
        <dbReference type="Proteomes" id="UP001627154"/>
    </source>
</evidence>
<feature type="region of interest" description="Disordered" evidence="1">
    <location>
        <begin position="254"/>
        <end position="295"/>
    </location>
</feature>
<gene>
    <name evidence="2" type="ORF">TKK_013783</name>
</gene>
<dbReference type="EMBL" id="JBJJXI010000109">
    <property type="protein sequence ID" value="KAL3391449.1"/>
    <property type="molecule type" value="Genomic_DNA"/>
</dbReference>
<evidence type="ECO:0000313" key="2">
    <source>
        <dbReference type="EMBL" id="KAL3391449.1"/>
    </source>
</evidence>
<proteinExistence type="predicted"/>
<dbReference type="AlphaFoldDB" id="A0ABD2WFH2"/>
<comment type="caution">
    <text evidence="2">The sequence shown here is derived from an EMBL/GenBank/DDBJ whole genome shotgun (WGS) entry which is preliminary data.</text>
</comment>
<name>A0ABD2WFH2_9HYME</name>
<accession>A0ABD2WFH2</accession>
<dbReference type="Proteomes" id="UP001627154">
    <property type="component" value="Unassembled WGS sequence"/>
</dbReference>
<protein>
    <submittedName>
        <fullName evidence="2">Uncharacterized protein</fullName>
    </submittedName>
</protein>
<sequence length="323" mass="35961">MIQVACNPDPSNKSLGTRCERLRRKGLIFLADVLKLRKFRSLSGSMRIDEPRRNNANVIDAGYHRHHPHQQHHHHHHHRHQGLTLLSRSNPVGMTGTDSWRRGGDNASERTSGSSLASSTTTAGDDRLGNAPSSLSCCSDHTTGGMTIEDDNDASPAHSIVTLTPGRTRNIDQDMEALRLSRQDNPFLQVLASKESLIDPTDESESDDAILMSQELGETDPLTLAQVHEHLVRSPPPVSWTRGPVFQFFPQHQQLESPSCRSEPSARCRTASPRPTCGNDHEDARDRHSHTFSLLNPTPIRSLSEVRRLHRSTEDSVQLMSSE</sequence>
<feature type="compositionally biased region" description="Low complexity" evidence="1">
    <location>
        <begin position="109"/>
        <end position="123"/>
    </location>
</feature>
<keyword evidence="3" id="KW-1185">Reference proteome</keyword>
<feature type="compositionally biased region" description="Polar residues" evidence="1">
    <location>
        <begin position="89"/>
        <end position="98"/>
    </location>
</feature>